<accession>A0AAW3ZX61</accession>
<dbReference type="Proteomes" id="UP000650616">
    <property type="component" value="Unassembled WGS sequence"/>
</dbReference>
<reference evidence="2 3" key="1">
    <citation type="submission" date="2015-08" db="EMBL/GenBank/DDBJ databases">
        <title>Comparative genomics of the Campylobacter concisus group.</title>
        <authorList>
            <person name="Yee E."/>
            <person name="Chapman M.H."/>
            <person name="Huynh S."/>
            <person name="Bono J.L."/>
            <person name="On S.L."/>
            <person name="St Leger J."/>
            <person name="Foster G."/>
            <person name="Parker C.T."/>
            <person name="Miller W.G."/>
        </authorList>
    </citation>
    <scope>NUCLEOTIDE SEQUENCE [LARGE SCALE GENOMIC DNA]</scope>
    <source>
        <strain evidence="2 3">RM9337</strain>
    </source>
</reference>
<feature type="transmembrane region" description="Helical" evidence="1">
    <location>
        <begin position="67"/>
        <end position="89"/>
    </location>
</feature>
<dbReference type="AlphaFoldDB" id="A0AAW3ZX61"/>
<evidence type="ECO:0000313" key="2">
    <source>
        <dbReference type="EMBL" id="MBE3608444.1"/>
    </source>
</evidence>
<sequence>MNFTFLNLKNANLQDWAIILHNRSTTLCVVLKGSKVASVGSALMGSLQYGSGVISSLLYAYFKGHSAIPMCVFIAFFTLLSFVVIFYKLTVVNLKILKR</sequence>
<protein>
    <submittedName>
        <fullName evidence="2">Uncharacterized protein</fullName>
    </submittedName>
</protein>
<keyword evidence="3" id="KW-1185">Reference proteome</keyword>
<proteinExistence type="predicted"/>
<dbReference type="EMBL" id="LIWG01000008">
    <property type="protein sequence ID" value="MBE3608444.1"/>
    <property type="molecule type" value="Genomic_DNA"/>
</dbReference>
<keyword evidence="1" id="KW-1133">Transmembrane helix</keyword>
<keyword evidence="1" id="KW-0472">Membrane</keyword>
<gene>
    <name evidence="2" type="ORF">CCAL9337_06870</name>
</gene>
<comment type="caution">
    <text evidence="2">The sequence shown here is derived from an EMBL/GenBank/DDBJ whole genome shotgun (WGS) entry which is preliminary data.</text>
</comment>
<evidence type="ECO:0000256" key="1">
    <source>
        <dbReference type="SAM" id="Phobius"/>
    </source>
</evidence>
<organism evidence="2 3">
    <name type="scientific">Campylobacter californiensis</name>
    <dbReference type="NCBI Taxonomy" id="1032243"/>
    <lineage>
        <taxon>Bacteria</taxon>
        <taxon>Pseudomonadati</taxon>
        <taxon>Campylobacterota</taxon>
        <taxon>Epsilonproteobacteria</taxon>
        <taxon>Campylobacterales</taxon>
        <taxon>Campylobacteraceae</taxon>
        <taxon>Campylobacter</taxon>
    </lineage>
</organism>
<evidence type="ECO:0000313" key="3">
    <source>
        <dbReference type="Proteomes" id="UP000650616"/>
    </source>
</evidence>
<dbReference type="RefSeq" id="WP_170016629.1">
    <property type="nucleotide sequence ID" value="NZ_CP012545.1"/>
</dbReference>
<name>A0AAW3ZX61_9BACT</name>
<keyword evidence="1" id="KW-0812">Transmembrane</keyword>